<evidence type="ECO:0000313" key="1">
    <source>
        <dbReference type="EMBL" id="KAI6084939.1"/>
    </source>
</evidence>
<dbReference type="Proteomes" id="UP001497680">
    <property type="component" value="Unassembled WGS sequence"/>
</dbReference>
<name>A0ACC0CWW0_9PEZI</name>
<proteinExistence type="predicted"/>
<gene>
    <name evidence="1" type="ORF">F4821DRAFT_241922</name>
</gene>
<accession>A0ACC0CWW0</accession>
<keyword evidence="2" id="KW-1185">Reference proteome</keyword>
<comment type="caution">
    <text evidence="1">The sequence shown here is derived from an EMBL/GenBank/DDBJ whole genome shotgun (WGS) entry which is preliminary data.</text>
</comment>
<protein>
    <submittedName>
        <fullName evidence="1">Benzoate 4-monooxygenase cytochrome P450</fullName>
    </submittedName>
</protein>
<reference evidence="1 2" key="1">
    <citation type="journal article" date="2022" name="New Phytol.">
        <title>Ecological generalism drives hyperdiversity of secondary metabolite gene clusters in xylarialean endophytes.</title>
        <authorList>
            <person name="Franco M.E.E."/>
            <person name="Wisecaver J.H."/>
            <person name="Arnold A.E."/>
            <person name="Ju Y.M."/>
            <person name="Slot J.C."/>
            <person name="Ahrendt S."/>
            <person name="Moore L.P."/>
            <person name="Eastman K.E."/>
            <person name="Scott K."/>
            <person name="Konkel Z."/>
            <person name="Mondo S.J."/>
            <person name="Kuo A."/>
            <person name="Hayes R.D."/>
            <person name="Haridas S."/>
            <person name="Andreopoulos B."/>
            <person name="Riley R."/>
            <person name="LaButti K."/>
            <person name="Pangilinan J."/>
            <person name="Lipzen A."/>
            <person name="Amirebrahimi M."/>
            <person name="Yan J."/>
            <person name="Adam C."/>
            <person name="Keymanesh K."/>
            <person name="Ng V."/>
            <person name="Louie K."/>
            <person name="Northen T."/>
            <person name="Drula E."/>
            <person name="Henrissat B."/>
            <person name="Hsieh H.M."/>
            <person name="Youens-Clark K."/>
            <person name="Lutzoni F."/>
            <person name="Miadlikowska J."/>
            <person name="Eastwood D.C."/>
            <person name="Hamelin R.C."/>
            <person name="Grigoriev I.V."/>
            <person name="U'Ren J.M."/>
        </authorList>
    </citation>
    <scope>NUCLEOTIDE SEQUENCE [LARGE SCALE GENOMIC DNA]</scope>
    <source>
        <strain evidence="1 2">ER1909</strain>
    </source>
</reference>
<evidence type="ECO:0000313" key="2">
    <source>
        <dbReference type="Proteomes" id="UP001497680"/>
    </source>
</evidence>
<sequence length="499" mass="56672">MFDVSHDKGYIQTCVYLLLSAIFYRLVVYIRNAYYHPLARFPGPPTAAISNFLYCYMLLRGRQPYDILDLHRRYGPVVRIAPNELSFNTSQSWKDIYGFRQSLKPFVKSDFYDGGSFADQAHSIVSERDPKDHRQMRKYLSNAFSERSLADQESLIAEIIDRFIVQIGGERGRQGVNMVQWFNMLTFDVIGSLAFGETFKGVETGRTHEWISLVTGALKQGALADTMKRFPLLAEVIKRLMPGKIEKLVQETKVHESYSLNLIKKRLANKTPRKDFVTSILENKDSDNISDIQLAAHASDFITAGSETAATALACITYYLLRRVGVGSRLRQEVRQSFQSYESINNASTIPLPYLNAVILEGMRIYPPLPFALPRVVPEAGDIVDGHFIPGGTVVSTNPVAASLSETNFQDPELFRPERWLEGNKYDNLDASQPFSLGARGCLGQSLAWMEMRTTLAKIHYSYDLELLSEDLDWHRDSQMHTLWIKPELRVRVTVRATS</sequence>
<organism evidence="1 2">
    <name type="scientific">Hypoxylon rubiginosum</name>
    <dbReference type="NCBI Taxonomy" id="110542"/>
    <lineage>
        <taxon>Eukaryota</taxon>
        <taxon>Fungi</taxon>
        <taxon>Dikarya</taxon>
        <taxon>Ascomycota</taxon>
        <taxon>Pezizomycotina</taxon>
        <taxon>Sordariomycetes</taxon>
        <taxon>Xylariomycetidae</taxon>
        <taxon>Xylariales</taxon>
        <taxon>Hypoxylaceae</taxon>
        <taxon>Hypoxylon</taxon>
    </lineage>
</organism>
<dbReference type="EMBL" id="MU394331">
    <property type="protein sequence ID" value="KAI6084939.1"/>
    <property type="molecule type" value="Genomic_DNA"/>
</dbReference>